<dbReference type="PANTHER" id="PTHR23403:SF1">
    <property type="entry name" value="TREHALASE"/>
    <property type="match status" value="1"/>
</dbReference>
<dbReference type="EC" id="3.2.1.28" evidence="3 5"/>
<keyword evidence="7" id="KW-1185">Reference proteome</keyword>
<dbReference type="Proteomes" id="UP000677054">
    <property type="component" value="Unassembled WGS sequence"/>
</dbReference>
<sequence>MEGLLVSGMTETAKGMLENFFHLVDELGFVPNGGRVYYKKRSQPPFLCLMAKKYYDHTGDFDFIKRNLDLLDREFKFWEENRLVEVKKDTNTHYVYRYIVNVTGPRPESYKEDVATVGGLSKTDQDNLHVSIKSACESGMDFSTRWMRDPEKGDLKTLMTQSIVPVDLNALMCRNALILEEFYLGVSNSTAAGWYQTRSQSLKKAIQDLFWDETDMTWYDFDLDSK</sequence>
<dbReference type="GO" id="GO:0005993">
    <property type="term" value="P:trehalose catabolic process"/>
    <property type="evidence" value="ECO:0007669"/>
    <property type="project" value="TreeGrafter"/>
</dbReference>
<dbReference type="AlphaFoldDB" id="A0A7R9FTG1"/>
<keyword evidence="5" id="KW-0326">Glycosidase</keyword>
<name>A0A7R9FTG1_9CRUS</name>
<dbReference type="GO" id="GO:0004555">
    <property type="term" value="F:alpha,alpha-trehalase activity"/>
    <property type="evidence" value="ECO:0007669"/>
    <property type="project" value="UniProtKB-EC"/>
</dbReference>
<proteinExistence type="inferred from homology"/>
<dbReference type="PRINTS" id="PR00744">
    <property type="entry name" value="GLHYDRLASE37"/>
</dbReference>
<comment type="similarity">
    <text evidence="2 5">Belongs to the glycosyl hydrolase 37 family.</text>
</comment>
<dbReference type="InterPro" id="IPR008928">
    <property type="entry name" value="6-hairpin_glycosidase_sf"/>
</dbReference>
<dbReference type="OrthoDB" id="3542292at2759"/>
<reference evidence="6" key="1">
    <citation type="submission" date="2020-11" db="EMBL/GenBank/DDBJ databases">
        <authorList>
            <person name="Tran Van P."/>
        </authorList>
    </citation>
    <scope>NUCLEOTIDE SEQUENCE</scope>
</reference>
<feature type="non-terminal residue" evidence="6">
    <location>
        <position position="1"/>
    </location>
</feature>
<dbReference type="InterPro" id="IPR001661">
    <property type="entry name" value="Glyco_hydro_37"/>
</dbReference>
<evidence type="ECO:0000313" key="6">
    <source>
        <dbReference type="EMBL" id="CAD7254529.1"/>
    </source>
</evidence>
<protein>
    <recommendedName>
        <fullName evidence="4 5">Trehalase</fullName>
        <ecNumber evidence="3 5">3.2.1.28</ecNumber>
    </recommendedName>
    <alternativeName>
        <fullName evidence="5">Alpha-trehalose glucohydrolase</fullName>
    </alternativeName>
</protein>
<dbReference type="EMBL" id="CAJPEV010010255">
    <property type="protein sequence ID" value="CAG0905938.1"/>
    <property type="molecule type" value="Genomic_DNA"/>
</dbReference>
<evidence type="ECO:0000313" key="7">
    <source>
        <dbReference type="Proteomes" id="UP000677054"/>
    </source>
</evidence>
<gene>
    <name evidence="6" type="ORF">DSTB1V02_LOCUS14275</name>
</gene>
<comment type="catalytic activity">
    <reaction evidence="1 5">
        <text>alpha,alpha-trehalose + H2O = alpha-D-glucose + beta-D-glucose</text>
        <dbReference type="Rhea" id="RHEA:32675"/>
        <dbReference type="ChEBI" id="CHEBI:15377"/>
        <dbReference type="ChEBI" id="CHEBI:15903"/>
        <dbReference type="ChEBI" id="CHEBI:16551"/>
        <dbReference type="ChEBI" id="CHEBI:17925"/>
        <dbReference type="EC" id="3.2.1.28"/>
    </reaction>
</comment>
<organism evidence="6">
    <name type="scientific">Darwinula stevensoni</name>
    <dbReference type="NCBI Taxonomy" id="69355"/>
    <lineage>
        <taxon>Eukaryota</taxon>
        <taxon>Metazoa</taxon>
        <taxon>Ecdysozoa</taxon>
        <taxon>Arthropoda</taxon>
        <taxon>Crustacea</taxon>
        <taxon>Oligostraca</taxon>
        <taxon>Ostracoda</taxon>
        <taxon>Podocopa</taxon>
        <taxon>Podocopida</taxon>
        <taxon>Darwinulocopina</taxon>
        <taxon>Darwinuloidea</taxon>
        <taxon>Darwinulidae</taxon>
        <taxon>Darwinula</taxon>
    </lineage>
</organism>
<evidence type="ECO:0000256" key="2">
    <source>
        <dbReference type="ARBA" id="ARBA00005615"/>
    </source>
</evidence>
<evidence type="ECO:0000256" key="4">
    <source>
        <dbReference type="ARBA" id="ARBA00019905"/>
    </source>
</evidence>
<evidence type="ECO:0000256" key="5">
    <source>
        <dbReference type="RuleBase" id="RU361180"/>
    </source>
</evidence>
<dbReference type="Gene3D" id="1.50.10.10">
    <property type="match status" value="1"/>
</dbReference>
<accession>A0A7R9FTG1</accession>
<evidence type="ECO:0000256" key="1">
    <source>
        <dbReference type="ARBA" id="ARBA00001576"/>
    </source>
</evidence>
<dbReference type="Pfam" id="PF01204">
    <property type="entry name" value="Trehalase"/>
    <property type="match status" value="1"/>
</dbReference>
<evidence type="ECO:0000256" key="3">
    <source>
        <dbReference type="ARBA" id="ARBA00012757"/>
    </source>
</evidence>
<dbReference type="SUPFAM" id="SSF48208">
    <property type="entry name" value="Six-hairpin glycosidases"/>
    <property type="match status" value="1"/>
</dbReference>
<keyword evidence="5" id="KW-0378">Hydrolase</keyword>
<dbReference type="InterPro" id="IPR012341">
    <property type="entry name" value="6hp_glycosidase-like_sf"/>
</dbReference>
<dbReference type="PANTHER" id="PTHR23403">
    <property type="entry name" value="TREHALASE"/>
    <property type="match status" value="1"/>
</dbReference>
<dbReference type="EMBL" id="LR909773">
    <property type="protein sequence ID" value="CAD7254529.1"/>
    <property type="molecule type" value="Genomic_DNA"/>
</dbReference>